<dbReference type="EMBL" id="JBHPEI010000118">
    <property type="protein sequence ID" value="MFC1800326.1"/>
    <property type="molecule type" value="Genomic_DNA"/>
</dbReference>
<evidence type="ECO:0000256" key="1">
    <source>
        <dbReference type="ARBA" id="ARBA00001966"/>
    </source>
</evidence>
<comment type="similarity">
    <text evidence="2">Belongs to the AOR/FOR family.</text>
</comment>
<keyword evidence="3" id="KW-0004">4Fe-4S</keyword>
<accession>A0ABV6YQG7</accession>
<keyword evidence="7" id="KW-0411">Iron-sulfur</keyword>
<dbReference type="InterPro" id="IPR051919">
    <property type="entry name" value="W-dependent_AOR"/>
</dbReference>
<evidence type="ECO:0000256" key="3">
    <source>
        <dbReference type="ARBA" id="ARBA00022485"/>
    </source>
</evidence>
<dbReference type="InterPro" id="IPR036503">
    <property type="entry name" value="Ald_Fedxn_OxRdtase_N_sf"/>
</dbReference>
<reference evidence="10 11" key="1">
    <citation type="submission" date="2024-09" db="EMBL/GenBank/DDBJ databases">
        <authorList>
            <person name="D'Angelo T."/>
        </authorList>
    </citation>
    <scope>NUCLEOTIDE SEQUENCE [LARGE SCALE GENOMIC DNA]</scope>
    <source>
        <strain evidence="10">SAG AM-311-F02</strain>
    </source>
</reference>
<evidence type="ECO:0000256" key="7">
    <source>
        <dbReference type="ARBA" id="ARBA00023014"/>
    </source>
</evidence>
<keyword evidence="11" id="KW-1185">Reference proteome</keyword>
<comment type="caution">
    <text evidence="10">The sequence shown here is derived from an EMBL/GenBank/DDBJ whole genome shotgun (WGS) entry which is preliminary data.</text>
</comment>
<dbReference type="PANTHER" id="PTHR30038:SF0">
    <property type="entry name" value="TUNGSTEN-CONTAINING ALDEHYDE FERREDOXIN OXIDOREDUCTASE"/>
    <property type="match status" value="1"/>
</dbReference>
<sequence>MIPGYGGSVLRINLTDGKVTKEPTPEEMIRDYIGARGFIIHTLYKELKPGIDPLGPEAKFITSTGPLTGLFVPSSGKIQSGGKSPLTGGYGESNSGGHFPAELKMAGYDMLILEGQHDKPCYVVVDDDDVRIEDAKHIWGKGSITTEEILKKELGEDFQIMTIGPAGENLVKIACITHDFGRQAGRTGLGTILGSKKVKAICVRGTKTIPVHDIDGLIKVGRRMYEQCFTNAAFELWQTYGTAAVTNWANRIGSFPTRNFQGGYFELFADLAGPKMKEEIVVNNKACFACAMCCGKYSHTKTKDYDVYVEGPEYETTAMIGGVCALGNVKDVAYGNYLCDEYGIDTISGGSIIGFAIECFEKGIITTKDTGGLELKFGDPKCVFEMIKKIALKQDIGAVLAEGSRHAAKVFGKDSIKFAMQVKGLEQSGYEGRRSPAMLLSYMTSDIGAHHRPSWAVTHDLQTDRTSAKDKAWKVKELQHTRPLFDTLGVCRLPWIEMQVPVSDYCEAYRMATGIERTEEELLAISEKIWNLTRMFWIREFPGFGRADDIPPARIWEDKLKGGSTDGGILPRETVEALLDDYYKERGWSSDGRPTPEKLKELGLDWVIKDLK</sequence>
<evidence type="ECO:0000313" key="11">
    <source>
        <dbReference type="Proteomes" id="UP001594288"/>
    </source>
</evidence>
<protein>
    <submittedName>
        <fullName evidence="10">Aldehyde ferredoxin oxidoreductase family protein</fullName>
    </submittedName>
</protein>
<feature type="domain" description="Aldehyde ferredoxin oxidoreductase N-terminal" evidence="9">
    <location>
        <begin position="5"/>
        <end position="207"/>
    </location>
</feature>
<comment type="cofactor">
    <cofactor evidence="8">
        <name>tungstopterin</name>
        <dbReference type="ChEBI" id="CHEBI:30402"/>
    </cofactor>
</comment>
<evidence type="ECO:0000256" key="6">
    <source>
        <dbReference type="ARBA" id="ARBA00023004"/>
    </source>
</evidence>
<evidence type="ECO:0000259" key="9">
    <source>
        <dbReference type="SMART" id="SM00790"/>
    </source>
</evidence>
<name>A0ABV6YQG7_UNCEI</name>
<keyword evidence="6" id="KW-0408">Iron</keyword>
<dbReference type="SUPFAM" id="SSF56228">
    <property type="entry name" value="Aldehyde ferredoxin oxidoreductase, N-terminal domain"/>
    <property type="match status" value="1"/>
</dbReference>
<dbReference type="Gene3D" id="3.60.9.10">
    <property type="entry name" value="Aldehyde ferredoxin oxidoreductase, N-terminal domain"/>
    <property type="match status" value="1"/>
</dbReference>
<dbReference type="InterPro" id="IPR013985">
    <property type="entry name" value="Ald_Fedxn_OxRdtase_dom3"/>
</dbReference>
<dbReference type="InterPro" id="IPR013983">
    <property type="entry name" value="Ald_Fedxn_OxRdtase_N"/>
</dbReference>
<dbReference type="InterPro" id="IPR036021">
    <property type="entry name" value="Tungsten_al_ferr_oxy-like_C"/>
</dbReference>
<evidence type="ECO:0000256" key="8">
    <source>
        <dbReference type="ARBA" id="ARBA00049934"/>
    </source>
</evidence>
<evidence type="ECO:0000313" key="10">
    <source>
        <dbReference type="EMBL" id="MFC1800326.1"/>
    </source>
</evidence>
<dbReference type="InterPro" id="IPR001203">
    <property type="entry name" value="OxRdtase_Ald_Fedxn_C"/>
</dbReference>
<evidence type="ECO:0000256" key="4">
    <source>
        <dbReference type="ARBA" id="ARBA00022723"/>
    </source>
</evidence>
<keyword evidence="5" id="KW-0560">Oxidoreductase</keyword>
<gene>
    <name evidence="10" type="ORF">ACFL2Z_05430</name>
</gene>
<dbReference type="Gene3D" id="1.10.599.10">
    <property type="entry name" value="Aldehyde Ferredoxin Oxidoreductase Protein, subunit A, domain 3"/>
    <property type="match status" value="1"/>
</dbReference>
<dbReference type="Pfam" id="PF02730">
    <property type="entry name" value="AFOR_N"/>
    <property type="match status" value="1"/>
</dbReference>
<dbReference type="PANTHER" id="PTHR30038">
    <property type="entry name" value="ALDEHYDE FERREDOXIN OXIDOREDUCTASE"/>
    <property type="match status" value="1"/>
</dbReference>
<evidence type="ECO:0000256" key="5">
    <source>
        <dbReference type="ARBA" id="ARBA00023002"/>
    </source>
</evidence>
<keyword evidence="4" id="KW-0479">Metal-binding</keyword>
<proteinExistence type="inferred from homology"/>
<comment type="cofactor">
    <cofactor evidence="1">
        <name>[4Fe-4S] cluster</name>
        <dbReference type="ChEBI" id="CHEBI:49883"/>
    </cofactor>
</comment>
<dbReference type="Gene3D" id="1.10.569.10">
    <property type="entry name" value="Aldehyde Ferredoxin Oxidoreductase Protein, subunit A, domain 2"/>
    <property type="match status" value="1"/>
</dbReference>
<evidence type="ECO:0000256" key="2">
    <source>
        <dbReference type="ARBA" id="ARBA00011032"/>
    </source>
</evidence>
<dbReference type="SMART" id="SM00790">
    <property type="entry name" value="AFOR_N"/>
    <property type="match status" value="1"/>
</dbReference>
<dbReference type="InterPro" id="IPR013984">
    <property type="entry name" value="Ald_Fedxn_OxRdtase_dom2"/>
</dbReference>
<organism evidence="10 11">
    <name type="scientific">Eiseniibacteriota bacterium</name>
    <dbReference type="NCBI Taxonomy" id="2212470"/>
    <lineage>
        <taxon>Bacteria</taxon>
        <taxon>Candidatus Eiseniibacteriota</taxon>
    </lineage>
</organism>
<dbReference type="Pfam" id="PF01314">
    <property type="entry name" value="AFOR_C"/>
    <property type="match status" value="1"/>
</dbReference>
<dbReference type="SUPFAM" id="SSF48310">
    <property type="entry name" value="Aldehyde ferredoxin oxidoreductase, C-terminal domains"/>
    <property type="match status" value="1"/>
</dbReference>
<dbReference type="Proteomes" id="UP001594288">
    <property type="component" value="Unassembled WGS sequence"/>
</dbReference>